<evidence type="ECO:0000313" key="1">
    <source>
        <dbReference type="EMBL" id="VDM72806.1"/>
    </source>
</evidence>
<accession>A0A3P7IRV6</accession>
<reference evidence="1 2" key="1">
    <citation type="submission" date="2018-11" db="EMBL/GenBank/DDBJ databases">
        <authorList>
            <consortium name="Pathogen Informatics"/>
        </authorList>
    </citation>
    <scope>NUCLEOTIDE SEQUENCE [LARGE SCALE GENOMIC DNA]</scope>
</reference>
<name>A0A3P7IRV6_STRVU</name>
<evidence type="ECO:0000313" key="2">
    <source>
        <dbReference type="Proteomes" id="UP000270094"/>
    </source>
</evidence>
<keyword evidence="2" id="KW-1185">Reference proteome</keyword>
<protein>
    <submittedName>
        <fullName evidence="1">Uncharacterized protein</fullName>
    </submittedName>
</protein>
<organism evidence="1 2">
    <name type="scientific">Strongylus vulgaris</name>
    <name type="common">Blood worm</name>
    <dbReference type="NCBI Taxonomy" id="40348"/>
    <lineage>
        <taxon>Eukaryota</taxon>
        <taxon>Metazoa</taxon>
        <taxon>Ecdysozoa</taxon>
        <taxon>Nematoda</taxon>
        <taxon>Chromadorea</taxon>
        <taxon>Rhabditida</taxon>
        <taxon>Rhabditina</taxon>
        <taxon>Rhabditomorpha</taxon>
        <taxon>Strongyloidea</taxon>
        <taxon>Strongylidae</taxon>
        <taxon>Strongylus</taxon>
    </lineage>
</organism>
<gene>
    <name evidence="1" type="ORF">SVUK_LOCUS7804</name>
</gene>
<dbReference type="AlphaFoldDB" id="A0A3P7IRV6"/>
<sequence length="41" mass="4847">MVEVVVKERDEVGKTSLKVRDWMTSELLVILQRITAFWVQL</sequence>
<proteinExistence type="predicted"/>
<dbReference type="EMBL" id="UYYB01027340">
    <property type="protein sequence ID" value="VDM72806.1"/>
    <property type="molecule type" value="Genomic_DNA"/>
</dbReference>
<dbReference type="Proteomes" id="UP000270094">
    <property type="component" value="Unassembled WGS sequence"/>
</dbReference>